<organism evidence="12 13">
    <name type="scientific">Toxocara canis</name>
    <name type="common">Canine roundworm</name>
    <dbReference type="NCBI Taxonomy" id="6265"/>
    <lineage>
        <taxon>Eukaryota</taxon>
        <taxon>Metazoa</taxon>
        <taxon>Ecdysozoa</taxon>
        <taxon>Nematoda</taxon>
        <taxon>Chromadorea</taxon>
        <taxon>Rhabditida</taxon>
        <taxon>Spirurina</taxon>
        <taxon>Ascaridomorpha</taxon>
        <taxon>Ascaridoidea</taxon>
        <taxon>Toxocaridae</taxon>
        <taxon>Toxocara</taxon>
    </lineage>
</organism>
<name>A0A183VA64_TOXCA</name>
<keyword evidence="6 8" id="KW-0472">Membrane</keyword>
<dbReference type="Proteomes" id="UP000050794">
    <property type="component" value="Unassembled WGS sequence"/>
</dbReference>
<dbReference type="GO" id="GO:0033116">
    <property type="term" value="C:endoplasmic reticulum-Golgi intermediate compartment membrane"/>
    <property type="evidence" value="ECO:0007669"/>
    <property type="project" value="UniProtKB-SubCell"/>
</dbReference>
<dbReference type="EMBL" id="UYWY01024629">
    <property type="protein sequence ID" value="VDM48955.1"/>
    <property type="molecule type" value="Genomic_DNA"/>
</dbReference>
<sequence length="402" mass="44490">MSLLARLRDLDAYSKPLDDFRVKTLTGGAVTLVSTVVIVILFVSETASFLSKDVVEQLFVDSTSADQRLDVNFDITFTKLPCAMVTVDVMDVSGDNQDDIQDDVYKQRLDQQGNNITGQAAIRQAVNVNSTTPSSHAITEPKCGSCYGASDGCCNTCEDVKEAYNARGWQMIDIESVEQCKSDAWVKTISDFKGEGCRVYGKVQVAKVAGNFHIAPGDALRTHRSHCKEHLFLMNIGKSDEMILLLVHDLHSISPTKFDTAHIINHLSFGTPFPGKNYPLDGKSFGTNKDSSGIMFQYYVKVVPTMYEFLDSSNDVFSHQFSVTTHQKDIGMGASGLPGFFVQYEFSPLMVKYEERKQPLSTFLVSLCAIIGGVFTVASLIDSLIYHSSRVIQQKVELNKFN</sequence>
<evidence type="ECO:0000313" key="12">
    <source>
        <dbReference type="Proteomes" id="UP000050794"/>
    </source>
</evidence>
<evidence type="ECO:0000256" key="5">
    <source>
        <dbReference type="ARBA" id="ARBA00022989"/>
    </source>
</evidence>
<evidence type="ECO:0000256" key="8">
    <source>
        <dbReference type="SAM" id="Phobius"/>
    </source>
</evidence>
<dbReference type="InterPro" id="IPR039542">
    <property type="entry name" value="Erv_N"/>
</dbReference>
<feature type="domain" description="Endoplasmic reticulum vesicle transporter C-terminal" evidence="9">
    <location>
        <begin position="146"/>
        <end position="382"/>
    </location>
</feature>
<evidence type="ECO:0000256" key="4">
    <source>
        <dbReference type="ARBA" id="ARBA00022692"/>
    </source>
</evidence>
<evidence type="ECO:0000256" key="3">
    <source>
        <dbReference type="ARBA" id="ARBA00005648"/>
    </source>
</evidence>
<evidence type="ECO:0000256" key="2">
    <source>
        <dbReference type="ARBA" id="ARBA00004457"/>
    </source>
</evidence>
<keyword evidence="12" id="KW-1185">Reference proteome</keyword>
<evidence type="ECO:0000313" key="13">
    <source>
        <dbReference type="WBParaSite" id="TCNE_0001763501-mRNA-1"/>
    </source>
</evidence>
<feature type="transmembrane region" description="Helical" evidence="8">
    <location>
        <begin position="20"/>
        <end position="43"/>
    </location>
</feature>
<dbReference type="Pfam" id="PF07970">
    <property type="entry name" value="COPIIcoated_ERV"/>
    <property type="match status" value="1"/>
</dbReference>
<evidence type="ECO:0000313" key="11">
    <source>
        <dbReference type="EMBL" id="VDM48955.1"/>
    </source>
</evidence>
<dbReference type="PANTHER" id="PTHR10984">
    <property type="entry name" value="ENDOPLASMIC RETICULUM-GOLGI INTERMEDIATE COMPARTMENT PROTEIN"/>
    <property type="match status" value="1"/>
</dbReference>
<protein>
    <recommendedName>
        <fullName evidence="7">Endoplasmic reticulum-Golgi intermediate compartment protein 3</fullName>
    </recommendedName>
</protein>
<keyword evidence="5 8" id="KW-1133">Transmembrane helix</keyword>
<reference evidence="13" key="1">
    <citation type="submission" date="2016-06" db="UniProtKB">
        <authorList>
            <consortium name="WormBaseParasite"/>
        </authorList>
    </citation>
    <scope>IDENTIFICATION</scope>
</reference>
<dbReference type="GO" id="GO:0030134">
    <property type="term" value="C:COPII-coated ER to Golgi transport vesicle"/>
    <property type="evidence" value="ECO:0007669"/>
    <property type="project" value="TreeGrafter"/>
</dbReference>
<gene>
    <name evidence="11" type="ORF">TCNE_LOCUS17634</name>
</gene>
<accession>A0A183VA64</accession>
<dbReference type="InterPro" id="IPR045888">
    <property type="entry name" value="Erv"/>
</dbReference>
<evidence type="ECO:0000256" key="6">
    <source>
        <dbReference type="ARBA" id="ARBA00023136"/>
    </source>
</evidence>
<dbReference type="WBParaSite" id="TCNE_0001763501-mRNA-1">
    <property type="protein sequence ID" value="TCNE_0001763501-mRNA-1"/>
    <property type="gene ID" value="TCNE_0001763501"/>
</dbReference>
<comment type="similarity">
    <text evidence="3">Belongs to the ERGIC family.</text>
</comment>
<dbReference type="Pfam" id="PF13850">
    <property type="entry name" value="ERGIC_N"/>
    <property type="match status" value="1"/>
</dbReference>
<comment type="subcellular location">
    <subcellularLocation>
        <location evidence="2">Endoplasmic reticulum-Golgi intermediate compartment membrane</location>
        <topology evidence="2">Multi-pass membrane protein</topology>
    </subcellularLocation>
    <subcellularLocation>
        <location evidence="1">Golgi apparatus</location>
        <location evidence="1">cis-Golgi network membrane</location>
        <topology evidence="1">Multi-pass membrane protein</topology>
    </subcellularLocation>
</comment>
<feature type="domain" description="Endoplasmic reticulum vesicle transporter N-terminal" evidence="10">
    <location>
        <begin position="7"/>
        <end position="97"/>
    </location>
</feature>
<proteinExistence type="inferred from homology"/>
<dbReference type="PANTHER" id="PTHR10984:SF25">
    <property type="entry name" value="ENDOPLASMIC RETICULUM-GOLGI INTERMEDIATE COMPARTMENT PROTEIN 3"/>
    <property type="match status" value="1"/>
</dbReference>
<dbReference type="GO" id="GO:0006888">
    <property type="term" value="P:endoplasmic reticulum to Golgi vesicle-mediated transport"/>
    <property type="evidence" value="ECO:0007669"/>
    <property type="project" value="TreeGrafter"/>
</dbReference>
<dbReference type="GO" id="GO:0006890">
    <property type="term" value="P:retrograde vesicle-mediated transport, Golgi to endoplasmic reticulum"/>
    <property type="evidence" value="ECO:0007669"/>
    <property type="project" value="TreeGrafter"/>
</dbReference>
<evidence type="ECO:0000256" key="7">
    <source>
        <dbReference type="ARBA" id="ARBA00040493"/>
    </source>
</evidence>
<evidence type="ECO:0000259" key="10">
    <source>
        <dbReference type="Pfam" id="PF13850"/>
    </source>
</evidence>
<dbReference type="GO" id="GO:0000139">
    <property type="term" value="C:Golgi membrane"/>
    <property type="evidence" value="ECO:0007669"/>
    <property type="project" value="TreeGrafter"/>
</dbReference>
<evidence type="ECO:0000259" key="9">
    <source>
        <dbReference type="Pfam" id="PF07970"/>
    </source>
</evidence>
<evidence type="ECO:0000256" key="1">
    <source>
        <dbReference type="ARBA" id="ARBA00004257"/>
    </source>
</evidence>
<dbReference type="GO" id="GO:0005789">
    <property type="term" value="C:endoplasmic reticulum membrane"/>
    <property type="evidence" value="ECO:0007669"/>
    <property type="project" value="TreeGrafter"/>
</dbReference>
<keyword evidence="4 8" id="KW-0812">Transmembrane</keyword>
<feature type="transmembrane region" description="Helical" evidence="8">
    <location>
        <begin position="360"/>
        <end position="381"/>
    </location>
</feature>
<dbReference type="AlphaFoldDB" id="A0A183VA64"/>
<dbReference type="InterPro" id="IPR012936">
    <property type="entry name" value="Erv_C"/>
</dbReference>
<reference evidence="11 12" key="2">
    <citation type="submission" date="2018-11" db="EMBL/GenBank/DDBJ databases">
        <authorList>
            <consortium name="Pathogen Informatics"/>
        </authorList>
    </citation>
    <scope>NUCLEOTIDE SEQUENCE [LARGE SCALE GENOMIC DNA]</scope>
</reference>